<dbReference type="AlphaFoldDB" id="A0A963Z5H6"/>
<protein>
    <submittedName>
        <fullName evidence="1">Uncharacterized protein</fullName>
    </submittedName>
</protein>
<dbReference type="Proteomes" id="UP000721844">
    <property type="component" value="Unassembled WGS sequence"/>
</dbReference>
<keyword evidence="2" id="KW-1185">Reference proteome</keyword>
<dbReference type="EMBL" id="JAESVA010000010">
    <property type="protein sequence ID" value="MCB8883033.1"/>
    <property type="molecule type" value="Genomic_DNA"/>
</dbReference>
<reference evidence="1 2" key="1">
    <citation type="journal article" date="2021" name="Microorganisms">
        <title>Acidisoma silvae sp. nov. and Acidisomacellulosilytica sp. nov., Two Acidophilic Bacteria Isolated from Decaying Wood, Hydrolyzing Cellulose and Producing Poly-3-hydroxybutyrate.</title>
        <authorList>
            <person name="Mieszkin S."/>
            <person name="Pouder E."/>
            <person name="Uroz S."/>
            <person name="Simon-Colin C."/>
            <person name="Alain K."/>
        </authorList>
    </citation>
    <scope>NUCLEOTIDE SEQUENCE [LARGE SCALE GENOMIC DNA]</scope>
    <source>
        <strain evidence="1 2">HW T5.17</strain>
    </source>
</reference>
<dbReference type="RefSeq" id="WP_227309690.1">
    <property type="nucleotide sequence ID" value="NZ_JAESVA010000010.1"/>
</dbReference>
<gene>
    <name evidence="1" type="ORF">ACELLULO517_22485</name>
</gene>
<evidence type="ECO:0000313" key="1">
    <source>
        <dbReference type="EMBL" id="MCB8883033.1"/>
    </source>
</evidence>
<name>A0A963Z5H6_9PROT</name>
<accession>A0A963Z5H6</accession>
<proteinExistence type="predicted"/>
<organism evidence="1 2">
    <name type="scientific">Acidisoma cellulosilyticum</name>
    <dbReference type="NCBI Taxonomy" id="2802395"/>
    <lineage>
        <taxon>Bacteria</taxon>
        <taxon>Pseudomonadati</taxon>
        <taxon>Pseudomonadota</taxon>
        <taxon>Alphaproteobacteria</taxon>
        <taxon>Acetobacterales</taxon>
        <taxon>Acidocellaceae</taxon>
        <taxon>Acidisoma</taxon>
    </lineage>
</organism>
<evidence type="ECO:0000313" key="2">
    <source>
        <dbReference type="Proteomes" id="UP000721844"/>
    </source>
</evidence>
<comment type="caution">
    <text evidence="1">The sequence shown here is derived from an EMBL/GenBank/DDBJ whole genome shotgun (WGS) entry which is preliminary data.</text>
</comment>
<sequence>MRKGTLFGATVVGIVIGAVGFHVTPAYADLPVIDPASIAEEVQTLAKESGILSVLQAVQTIQSSISSAIGSTTFGSTNTLLQEGFTQNANYSKAQIGAQEQIADASNEAMGQYMLQLRDAQIRDQQTVSPTQCAALDGGVSTQSAAHQAFQVAYTIAKIQDERDQGWPTMPSYYGQAQGAAAANAEHVGGYCDANDQAAGLPCTANATTADTDQSFSTLFAGGTYATQQALTAAKDYATNLIEAVAPAPLRGSQLTSLAGQDAQVARRAYNARISAAQTFLDNIVGEQSQTVPLTAVQQTYLTNMGLTAQTQGSWLQVLQIESERRVSDETWAAQLQSMPPPSVEREIATELALNNYLQFQIYKTSLERGSLEAAHLAVDTQHDYVPTSTLPTPTVTGTSN</sequence>